<evidence type="ECO:0000313" key="2">
    <source>
        <dbReference type="EMBL" id="MFC4245781.1"/>
    </source>
</evidence>
<evidence type="ECO:0000259" key="1">
    <source>
        <dbReference type="PROSITE" id="PS51340"/>
    </source>
</evidence>
<dbReference type="InterPro" id="IPR011037">
    <property type="entry name" value="Pyrv_Knase-like_insert_dom_sf"/>
</dbReference>
<organism evidence="2 3">
    <name type="scientific">Natribaculum luteum</name>
    <dbReference type="NCBI Taxonomy" id="1586232"/>
    <lineage>
        <taxon>Archaea</taxon>
        <taxon>Methanobacteriati</taxon>
        <taxon>Methanobacteriota</taxon>
        <taxon>Stenosarchaea group</taxon>
        <taxon>Halobacteria</taxon>
        <taxon>Halobacteriales</taxon>
        <taxon>Natrialbaceae</taxon>
        <taxon>Natribaculum</taxon>
    </lineage>
</organism>
<sequence>MAHLERILVYPIKSLDAAAVESATIVENGGLEWDRRYAIVDADGEYVNGKRERRIHRLRAAFDLERGTVALSEYDGDGARQTMVDPQTFHLEDDRGALDSWLSAFFDRPVELVHDDEGGFPDNTRATGPTVVATATLEAVASWYDGIDAVEMRRRLRANVEIGGVPAFWEDRLYDDPGRVVPFEIGDVRFHGDSPCQRCVVPTRHPDTGESTPGFQETFVERREATLPEWATESQFDHYFRLMVNTHVPESSWGDRLEVGDAVDVCDPIDAPESS</sequence>
<feature type="domain" description="MOSC" evidence="1">
    <location>
        <begin position="99"/>
        <end position="266"/>
    </location>
</feature>
<proteinExistence type="predicted"/>
<dbReference type="EMBL" id="JBHSDJ010000003">
    <property type="protein sequence ID" value="MFC4245781.1"/>
    <property type="molecule type" value="Genomic_DNA"/>
</dbReference>
<dbReference type="AlphaFoldDB" id="A0ABD5NUT2"/>
<dbReference type="InterPro" id="IPR005303">
    <property type="entry name" value="MOCOS_middle"/>
</dbReference>
<dbReference type="SUPFAM" id="SSF141673">
    <property type="entry name" value="MOSC N-terminal domain-like"/>
    <property type="match status" value="1"/>
</dbReference>
<comment type="caution">
    <text evidence="2">The sequence shown here is derived from an EMBL/GenBank/DDBJ whole genome shotgun (WGS) entry which is preliminary data.</text>
</comment>
<protein>
    <submittedName>
        <fullName evidence="2">MOSC domain-containing protein</fullName>
    </submittedName>
</protein>
<dbReference type="InterPro" id="IPR005302">
    <property type="entry name" value="MoCF_Sase_C"/>
</dbReference>
<reference evidence="2 3" key="1">
    <citation type="journal article" date="2014" name="Int. J. Syst. Evol. Microbiol.">
        <title>Complete genome sequence of Corynebacterium casei LMG S-19264T (=DSM 44701T), isolated from a smear-ripened cheese.</title>
        <authorList>
            <consortium name="US DOE Joint Genome Institute (JGI-PGF)"/>
            <person name="Walter F."/>
            <person name="Albersmeier A."/>
            <person name="Kalinowski J."/>
            <person name="Ruckert C."/>
        </authorList>
    </citation>
    <scope>NUCLEOTIDE SEQUENCE [LARGE SCALE GENOMIC DNA]</scope>
    <source>
        <strain evidence="2 3">IBRC-M 10912</strain>
    </source>
</reference>
<dbReference type="GeneID" id="71855266"/>
<dbReference type="RefSeq" id="WP_246968943.1">
    <property type="nucleotide sequence ID" value="NZ_CP095397.1"/>
</dbReference>
<dbReference type="SUPFAM" id="SSF50800">
    <property type="entry name" value="PK beta-barrel domain-like"/>
    <property type="match status" value="1"/>
</dbReference>
<dbReference type="Pfam" id="PF03473">
    <property type="entry name" value="MOSC"/>
    <property type="match status" value="1"/>
</dbReference>
<accession>A0ABD5NUT2</accession>
<name>A0ABD5NUT2_9EURY</name>
<evidence type="ECO:0000313" key="3">
    <source>
        <dbReference type="Proteomes" id="UP001595821"/>
    </source>
</evidence>
<dbReference type="PROSITE" id="PS51340">
    <property type="entry name" value="MOSC"/>
    <property type="match status" value="1"/>
</dbReference>
<dbReference type="Proteomes" id="UP001595821">
    <property type="component" value="Unassembled WGS sequence"/>
</dbReference>
<dbReference type="Pfam" id="PF03476">
    <property type="entry name" value="MOSC_N"/>
    <property type="match status" value="1"/>
</dbReference>
<gene>
    <name evidence="2" type="ORF">ACFOZ7_01975</name>
</gene>